<dbReference type="WBParaSite" id="SSLN_0000831901-mRNA-1">
    <property type="protein sequence ID" value="SSLN_0000831901-mRNA-1"/>
    <property type="gene ID" value="SSLN_0000831901"/>
</dbReference>
<keyword evidence="6 10" id="KW-0342">GTP-binding</keyword>
<evidence type="ECO:0000256" key="10">
    <source>
        <dbReference type="PIRSR" id="PIRSR601019-1"/>
    </source>
</evidence>
<dbReference type="InterPro" id="IPR011025">
    <property type="entry name" value="GproteinA_insert"/>
</dbReference>
<keyword evidence="9" id="KW-0449">Lipoprotein</keyword>
<dbReference type="GO" id="GO:0001664">
    <property type="term" value="F:G protein-coupled receptor binding"/>
    <property type="evidence" value="ECO:0007669"/>
    <property type="project" value="TreeGrafter"/>
</dbReference>
<dbReference type="GO" id="GO:0046872">
    <property type="term" value="F:metal ion binding"/>
    <property type="evidence" value="ECO:0007669"/>
    <property type="project" value="UniProtKB-KW"/>
</dbReference>
<accession>A0A183SUW5</accession>
<keyword evidence="4 10" id="KW-0547">Nucleotide-binding</keyword>
<keyword evidence="5 11" id="KW-0460">Magnesium</keyword>
<evidence type="ECO:0000256" key="5">
    <source>
        <dbReference type="ARBA" id="ARBA00022842"/>
    </source>
</evidence>
<evidence type="ECO:0000256" key="2">
    <source>
        <dbReference type="ARBA" id="ARBA00022707"/>
    </source>
</evidence>
<feature type="binding site" evidence="10">
    <location>
        <begin position="114"/>
        <end position="118"/>
    </location>
    <ligand>
        <name>GTP</name>
        <dbReference type="ChEBI" id="CHEBI:37565"/>
    </ligand>
</feature>
<dbReference type="PRINTS" id="PR00318">
    <property type="entry name" value="GPROTEINA"/>
</dbReference>
<dbReference type="PANTHER" id="PTHR10218:SF302">
    <property type="entry name" value="GUANINE NUCLEOTIDE-BINDING PROTEIN ALPHA-5 SUBUNIT"/>
    <property type="match status" value="1"/>
</dbReference>
<evidence type="ECO:0000313" key="12">
    <source>
        <dbReference type="WBParaSite" id="SSLN_0000831901-mRNA-1"/>
    </source>
</evidence>
<evidence type="ECO:0000256" key="6">
    <source>
        <dbReference type="ARBA" id="ARBA00023134"/>
    </source>
</evidence>
<keyword evidence="2" id="KW-0519">Myristate</keyword>
<feature type="binding site" evidence="10">
    <location>
        <begin position="44"/>
        <end position="45"/>
    </location>
    <ligand>
        <name>GTP</name>
        <dbReference type="ChEBI" id="CHEBI:37565"/>
    </ligand>
</feature>
<dbReference type="Gene3D" id="3.40.50.300">
    <property type="entry name" value="P-loop containing nucleotide triphosphate hydrolases"/>
    <property type="match status" value="1"/>
</dbReference>
<dbReference type="SMART" id="SM00275">
    <property type="entry name" value="G_alpha"/>
    <property type="match status" value="1"/>
</dbReference>
<keyword evidence="8" id="KW-0807">Transducer</keyword>
<dbReference type="GO" id="GO:0007188">
    <property type="term" value="P:adenylate cyclase-modulating G protein-coupled receptor signaling pathway"/>
    <property type="evidence" value="ECO:0007669"/>
    <property type="project" value="TreeGrafter"/>
</dbReference>
<proteinExistence type="predicted"/>
<keyword evidence="7" id="KW-0564">Palmitate</keyword>
<evidence type="ECO:0000256" key="1">
    <source>
        <dbReference type="ARBA" id="ARBA00011356"/>
    </source>
</evidence>
<keyword evidence="3 11" id="KW-0479">Metal-binding</keyword>
<dbReference type="Pfam" id="PF00503">
    <property type="entry name" value="G-alpha"/>
    <property type="match status" value="1"/>
</dbReference>
<comment type="subunit">
    <text evidence="1">G proteins are composed of 3 units; alpha, beta and gamma. The alpha chain contains the guanine nucleotide binding site.</text>
</comment>
<dbReference type="Gene3D" id="1.10.400.10">
    <property type="entry name" value="GI Alpha 1, domain 2-like"/>
    <property type="match status" value="1"/>
</dbReference>
<evidence type="ECO:0000256" key="9">
    <source>
        <dbReference type="ARBA" id="ARBA00023288"/>
    </source>
</evidence>
<feature type="binding site" evidence="10">
    <location>
        <begin position="183"/>
        <end position="186"/>
    </location>
    <ligand>
        <name>GTP</name>
        <dbReference type="ChEBI" id="CHEBI:37565"/>
    </ligand>
</feature>
<feature type="binding site" evidence="11">
    <location>
        <position position="75"/>
    </location>
    <ligand>
        <name>Mg(2+)</name>
        <dbReference type="ChEBI" id="CHEBI:18420"/>
    </ligand>
</feature>
<evidence type="ECO:0000256" key="7">
    <source>
        <dbReference type="ARBA" id="ARBA00023139"/>
    </source>
</evidence>
<dbReference type="GO" id="GO:0005525">
    <property type="term" value="F:GTP binding"/>
    <property type="evidence" value="ECO:0007669"/>
    <property type="project" value="UniProtKB-KW"/>
</dbReference>
<evidence type="ECO:0000256" key="4">
    <source>
        <dbReference type="ARBA" id="ARBA00022741"/>
    </source>
</evidence>
<name>A0A183SUW5_SCHSO</name>
<dbReference type="GO" id="GO:0005834">
    <property type="term" value="C:heterotrimeric G-protein complex"/>
    <property type="evidence" value="ECO:0007669"/>
    <property type="project" value="TreeGrafter"/>
</dbReference>
<dbReference type="PANTHER" id="PTHR10218">
    <property type="entry name" value="GTP-BINDING PROTEIN ALPHA SUBUNIT"/>
    <property type="match status" value="1"/>
</dbReference>
<dbReference type="GO" id="GO:0005737">
    <property type="term" value="C:cytoplasm"/>
    <property type="evidence" value="ECO:0007669"/>
    <property type="project" value="TreeGrafter"/>
</dbReference>
<dbReference type="PROSITE" id="PS51882">
    <property type="entry name" value="G_ALPHA"/>
    <property type="match status" value="1"/>
</dbReference>
<dbReference type="FunFam" id="3.40.50.300:FF:003800">
    <property type="entry name" value="Guanine nucleotide-binding protein G(k) subunit alpha"/>
    <property type="match status" value="1"/>
</dbReference>
<dbReference type="SUPFAM" id="SSF52540">
    <property type="entry name" value="P-loop containing nucleoside triphosphate hydrolases"/>
    <property type="match status" value="1"/>
</dbReference>
<evidence type="ECO:0000256" key="11">
    <source>
        <dbReference type="PIRSR" id="PIRSR601019-2"/>
    </source>
</evidence>
<protein>
    <submittedName>
        <fullName evidence="12">G-protein alpha subunit</fullName>
    </submittedName>
</protein>
<dbReference type="GO" id="GO:0031683">
    <property type="term" value="F:G-protein beta/gamma-subunit complex binding"/>
    <property type="evidence" value="ECO:0007669"/>
    <property type="project" value="InterPro"/>
</dbReference>
<organism evidence="12">
    <name type="scientific">Schistocephalus solidus</name>
    <name type="common">Tapeworm</name>
    <dbReference type="NCBI Taxonomy" id="70667"/>
    <lineage>
        <taxon>Eukaryota</taxon>
        <taxon>Metazoa</taxon>
        <taxon>Spiralia</taxon>
        <taxon>Lophotrochozoa</taxon>
        <taxon>Platyhelminthes</taxon>
        <taxon>Cestoda</taxon>
        <taxon>Eucestoda</taxon>
        <taxon>Diphyllobothriidea</taxon>
        <taxon>Diphyllobothriidae</taxon>
        <taxon>Schistocephalus</taxon>
    </lineage>
</organism>
<dbReference type="AlphaFoldDB" id="A0A183SUW5"/>
<evidence type="ECO:0000256" key="8">
    <source>
        <dbReference type="ARBA" id="ARBA00023224"/>
    </source>
</evidence>
<reference evidence="12" key="1">
    <citation type="submission" date="2016-06" db="UniProtKB">
        <authorList>
            <consortium name="WormBaseParasite"/>
        </authorList>
    </citation>
    <scope>IDENTIFICATION</scope>
</reference>
<sequence>LFQNANVDENGSFSPKVSQAIKALWQDEGVLQCWRRSDEYQLNDSAAYFLDAIDRISSPEYQPTLQDIVRTRVKSTGIVEQTCIFRGLTFRCVFISLQPECTRWYLEIPFGILDVGGQRSERKKWISCFEGVDAIIFVAALSEYDLIRLEDGEMNRMRESMALFHSVCNNRWFRETNILLFLNKWDIFKKKIRTSPLNQCFADYRACFSPVFGCIMRQHWRFSGLCQTAISNISLRGTCKKPFGRRQTQAKEYMGCLQVVAGFGVAYAGQGDAGGAGEAVPTDKNRQFFARATDPAEVSQKRFSPGRDRRSEVLVRASIPLLSATEAAYRSVSCRDSIKRRSK</sequence>
<dbReference type="InterPro" id="IPR027417">
    <property type="entry name" value="P-loop_NTPase"/>
</dbReference>
<dbReference type="SUPFAM" id="SSF47895">
    <property type="entry name" value="Transducin (alpha subunit), insertion domain"/>
    <property type="match status" value="1"/>
</dbReference>
<dbReference type="CDD" id="cd00066">
    <property type="entry name" value="G-alpha"/>
    <property type="match status" value="1"/>
</dbReference>
<dbReference type="GO" id="GO:0003924">
    <property type="term" value="F:GTPase activity"/>
    <property type="evidence" value="ECO:0007669"/>
    <property type="project" value="InterPro"/>
</dbReference>
<evidence type="ECO:0000256" key="3">
    <source>
        <dbReference type="ARBA" id="ARBA00022723"/>
    </source>
</evidence>
<dbReference type="InterPro" id="IPR001019">
    <property type="entry name" value="Gprotein_alpha_su"/>
</dbReference>